<reference evidence="1 2" key="1">
    <citation type="submission" date="2018-08" db="EMBL/GenBank/DDBJ databases">
        <title>A genome reference for cultivated species of the human gut microbiota.</title>
        <authorList>
            <person name="Zou Y."/>
            <person name="Xue W."/>
            <person name="Luo G."/>
        </authorList>
    </citation>
    <scope>NUCLEOTIDE SEQUENCE [LARGE SCALE GENOMIC DNA]</scope>
    <source>
        <strain evidence="1 2">AF16-14</strain>
    </source>
</reference>
<proteinExistence type="predicted"/>
<accession>A0A412TJ01</accession>
<dbReference type="AlphaFoldDB" id="A0A412TJ01"/>
<name>A0A412TJ01_9BACT</name>
<dbReference type="EMBL" id="QRYC01000048">
    <property type="protein sequence ID" value="RGU53204.1"/>
    <property type="molecule type" value="Genomic_DNA"/>
</dbReference>
<organism evidence="1 2">
    <name type="scientific">Odoribacter splanchnicus</name>
    <dbReference type="NCBI Taxonomy" id="28118"/>
    <lineage>
        <taxon>Bacteria</taxon>
        <taxon>Pseudomonadati</taxon>
        <taxon>Bacteroidota</taxon>
        <taxon>Bacteroidia</taxon>
        <taxon>Bacteroidales</taxon>
        <taxon>Odoribacteraceae</taxon>
        <taxon>Odoribacter</taxon>
    </lineage>
</organism>
<protein>
    <submittedName>
        <fullName evidence="1">Uncharacterized protein</fullName>
    </submittedName>
</protein>
<dbReference type="GeneID" id="98672060"/>
<sequence>MEISKTIKPEENAEVSEMLGYVMGQLKHNGGKWDLTDDAGKPVIFDAEKNVYIPDIMLSKDCIPCAVIPLGYFEDDTIRAIVEIISL</sequence>
<evidence type="ECO:0000313" key="1">
    <source>
        <dbReference type="EMBL" id="RGU53204.1"/>
    </source>
</evidence>
<dbReference type="Proteomes" id="UP000284243">
    <property type="component" value="Unassembled WGS sequence"/>
</dbReference>
<evidence type="ECO:0000313" key="2">
    <source>
        <dbReference type="Proteomes" id="UP000284243"/>
    </source>
</evidence>
<gene>
    <name evidence="1" type="ORF">DWW57_18900</name>
</gene>
<dbReference type="RefSeq" id="WP_055205385.1">
    <property type="nucleotide sequence ID" value="NZ_QRYC01000048.1"/>
</dbReference>
<comment type="caution">
    <text evidence="1">The sequence shown here is derived from an EMBL/GenBank/DDBJ whole genome shotgun (WGS) entry which is preliminary data.</text>
</comment>